<name>A0A6J5LVY8_9CAUD</name>
<gene>
    <name evidence="3" type="ORF">UFOVP323_8</name>
</gene>
<keyword evidence="1" id="KW-0175">Coiled coil</keyword>
<keyword evidence="2" id="KW-0472">Membrane</keyword>
<keyword evidence="2" id="KW-0812">Transmembrane</keyword>
<protein>
    <submittedName>
        <fullName evidence="3">Uncharacterized protein</fullName>
    </submittedName>
</protein>
<evidence type="ECO:0000313" key="3">
    <source>
        <dbReference type="EMBL" id="CAB4137207.1"/>
    </source>
</evidence>
<feature type="transmembrane region" description="Helical" evidence="2">
    <location>
        <begin position="6"/>
        <end position="22"/>
    </location>
</feature>
<proteinExistence type="predicted"/>
<accession>A0A6J5LVY8</accession>
<feature type="coiled-coil region" evidence="1">
    <location>
        <begin position="35"/>
        <end position="83"/>
    </location>
</feature>
<evidence type="ECO:0000256" key="1">
    <source>
        <dbReference type="SAM" id="Coils"/>
    </source>
</evidence>
<dbReference type="EMBL" id="LR796332">
    <property type="protein sequence ID" value="CAB4137207.1"/>
    <property type="molecule type" value="Genomic_DNA"/>
</dbReference>
<evidence type="ECO:0000256" key="2">
    <source>
        <dbReference type="SAM" id="Phobius"/>
    </source>
</evidence>
<organism evidence="3">
    <name type="scientific">uncultured Caudovirales phage</name>
    <dbReference type="NCBI Taxonomy" id="2100421"/>
    <lineage>
        <taxon>Viruses</taxon>
        <taxon>Duplodnaviria</taxon>
        <taxon>Heunggongvirae</taxon>
        <taxon>Uroviricota</taxon>
        <taxon>Caudoviricetes</taxon>
        <taxon>Peduoviridae</taxon>
        <taxon>Maltschvirus</taxon>
        <taxon>Maltschvirus maltsch</taxon>
    </lineage>
</organism>
<reference evidence="3" key="1">
    <citation type="submission" date="2020-04" db="EMBL/GenBank/DDBJ databases">
        <authorList>
            <person name="Chiriac C."/>
            <person name="Salcher M."/>
            <person name="Ghai R."/>
            <person name="Kavagutti S V."/>
        </authorList>
    </citation>
    <scope>NUCLEOTIDE SEQUENCE</scope>
</reference>
<keyword evidence="2" id="KW-1133">Transmembrane helix</keyword>
<sequence>MNNELLLLISNTFTGIAAWFVSRKRQQAETDNQVLKNLELAVNLYKGIIDDLKTEIQSLNIKVQDLEKKIDELHEENKVLRGYGKSI</sequence>